<evidence type="ECO:0000259" key="3">
    <source>
        <dbReference type="PROSITE" id="PS51782"/>
    </source>
</evidence>
<reference evidence="4 5" key="1">
    <citation type="submission" date="2016-03" db="EMBL/GenBank/DDBJ databases">
        <title>Comparative genomics of Pseudogymnoascus destructans, the fungus causing white-nose syndrome of bats.</title>
        <authorList>
            <person name="Palmer J.M."/>
            <person name="Drees K.P."/>
            <person name="Foster J.T."/>
            <person name="Lindner D.L."/>
        </authorList>
    </citation>
    <scope>NUCLEOTIDE SEQUENCE [LARGE SCALE GENOMIC DNA]</scope>
    <source>
        <strain evidence="4 5">UAMH 10579</strain>
    </source>
</reference>
<dbReference type="AlphaFoldDB" id="A0A1B8GIA4"/>
<dbReference type="GO" id="GO:0008061">
    <property type="term" value="F:chitin binding"/>
    <property type="evidence" value="ECO:0007669"/>
    <property type="project" value="UniProtKB-KW"/>
</dbReference>
<dbReference type="Pfam" id="PF01476">
    <property type="entry name" value="LysM"/>
    <property type="match status" value="2"/>
</dbReference>
<evidence type="ECO:0000256" key="1">
    <source>
        <dbReference type="ARBA" id="ARBA00022669"/>
    </source>
</evidence>
<dbReference type="STRING" id="342668.A0A1B8GIA4"/>
<dbReference type="Proteomes" id="UP000091956">
    <property type="component" value="Unassembled WGS sequence"/>
</dbReference>
<feature type="domain" description="LysM" evidence="3">
    <location>
        <begin position="517"/>
        <end position="567"/>
    </location>
</feature>
<keyword evidence="5" id="KW-1185">Reference proteome</keyword>
<feature type="domain" description="LysM" evidence="3">
    <location>
        <begin position="269"/>
        <end position="315"/>
    </location>
</feature>
<keyword evidence="2" id="KW-0843">Virulence</keyword>
<sequence length="625" mass="66404">MPLLIIPDMMKYQYSLACLTDSGRFCNNVAAEAAYVLDPGSNDPVTGISIAQPNSTAGEIPNPCDLCFIKNLRLQAGSPYYDGPALADSSVYESKTSSCSITGMPLTTTDLLWYTVTTTTTAPPTSTCAGSAYTIQSGDTCHTISKTQGISTAWLLMDNNLQAFCNEFPTSGTLCLANKCPVYTVLATDTCSSIATAYNVTEPQLKAWNPVINAGCYNMNKLVGTELCVGSPGKTYTTPTVTLVQPTTATTPAPVPTDVADLTSTYCGKYYMAVTGDYCNLIVLRFSISMPDFVFLNPAINVNCTNLFADESYCVQPVGDSYLILSCVPRSPHFISSWLDSGLTNYTVNTYPGKAGASHPVTGAQTTIPFSALPDVTPTTTTGGSISTPSPIATGTRRDSNDYFLGDSFPSLPPRDGAVSDCTEFENFYDDASTCADFLNAWHLTIAQFFAYNPEVNADCSGLWPAYQYCVRAPRYVDTFPSTATGTGTTTTTPTTPPTGVVTPTPIQDGVISTCNKFAKAASGEYCLLFAGNNGITAAQLYLWNTVLGSNGQNCDSLFWADEYYCVGVSGTSPPATTTSTPVQTPSPIQDGMVANCNKFALVPAGSYCSLFADNNSITTAQLYT</sequence>
<dbReference type="InterPro" id="IPR036779">
    <property type="entry name" value="LysM_dom_sf"/>
</dbReference>
<reference evidence="5" key="2">
    <citation type="journal article" date="2018" name="Nat. Commun.">
        <title>Extreme sensitivity to ultraviolet light in the fungal pathogen causing white-nose syndrome of bats.</title>
        <authorList>
            <person name="Palmer J.M."/>
            <person name="Drees K.P."/>
            <person name="Foster J.T."/>
            <person name="Lindner D.L."/>
        </authorList>
    </citation>
    <scope>NUCLEOTIDE SEQUENCE [LARGE SCALE GENOMIC DNA]</scope>
    <source>
        <strain evidence="5">UAMH 10579</strain>
    </source>
</reference>
<dbReference type="CDD" id="cd00118">
    <property type="entry name" value="LysM"/>
    <property type="match status" value="2"/>
</dbReference>
<dbReference type="EMBL" id="KV460235">
    <property type="protein sequence ID" value="OBT95526.2"/>
    <property type="molecule type" value="Genomic_DNA"/>
</dbReference>
<dbReference type="PROSITE" id="PS51782">
    <property type="entry name" value="LYSM"/>
    <property type="match status" value="4"/>
</dbReference>
<dbReference type="SUPFAM" id="SSF54106">
    <property type="entry name" value="LysM domain"/>
    <property type="match status" value="2"/>
</dbReference>
<dbReference type="SMART" id="SM00257">
    <property type="entry name" value="LysM"/>
    <property type="match status" value="3"/>
</dbReference>
<evidence type="ECO:0000313" key="5">
    <source>
        <dbReference type="Proteomes" id="UP000091956"/>
    </source>
</evidence>
<dbReference type="Gene3D" id="3.10.350.10">
    <property type="entry name" value="LysM domain"/>
    <property type="match status" value="5"/>
</dbReference>
<feature type="domain" description="LysM" evidence="3">
    <location>
        <begin position="181"/>
        <end position="229"/>
    </location>
</feature>
<proteinExistence type="predicted"/>
<protein>
    <recommendedName>
        <fullName evidence="3">LysM domain-containing protein</fullName>
    </recommendedName>
</protein>
<gene>
    <name evidence="4" type="ORF">VE01_05175</name>
</gene>
<dbReference type="GeneID" id="28838561"/>
<dbReference type="InterPro" id="IPR052210">
    <property type="entry name" value="LysM1-like"/>
</dbReference>
<feature type="domain" description="LysM" evidence="3">
    <location>
        <begin position="131"/>
        <end position="176"/>
    </location>
</feature>
<dbReference type="PANTHER" id="PTHR34997">
    <property type="entry name" value="AM15"/>
    <property type="match status" value="1"/>
</dbReference>
<evidence type="ECO:0000256" key="2">
    <source>
        <dbReference type="ARBA" id="ARBA00023026"/>
    </source>
</evidence>
<evidence type="ECO:0000313" key="4">
    <source>
        <dbReference type="EMBL" id="OBT95526.2"/>
    </source>
</evidence>
<accession>A0A1B8GIA4</accession>
<dbReference type="PANTHER" id="PTHR34997:SF1">
    <property type="entry name" value="PEPTIDOGLYCAN-BINDING LYSIN DOMAIN"/>
    <property type="match status" value="1"/>
</dbReference>
<dbReference type="InterPro" id="IPR018392">
    <property type="entry name" value="LysM"/>
</dbReference>
<keyword evidence="1" id="KW-0147">Chitin-binding</keyword>
<name>A0A1B8GIA4_9PEZI</name>
<dbReference type="RefSeq" id="XP_059319607.1">
    <property type="nucleotide sequence ID" value="XM_059463674.1"/>
</dbReference>
<organism evidence="4 5">
    <name type="scientific">Pseudogymnoascus verrucosus</name>
    <dbReference type="NCBI Taxonomy" id="342668"/>
    <lineage>
        <taxon>Eukaryota</taxon>
        <taxon>Fungi</taxon>
        <taxon>Dikarya</taxon>
        <taxon>Ascomycota</taxon>
        <taxon>Pezizomycotina</taxon>
        <taxon>Leotiomycetes</taxon>
        <taxon>Thelebolales</taxon>
        <taxon>Thelebolaceae</taxon>
        <taxon>Pseudogymnoascus</taxon>
    </lineage>
</organism>